<reference evidence="2" key="1">
    <citation type="submission" date="2021-05" db="EMBL/GenBank/DDBJ databases">
        <authorList>
            <person name="Alioto T."/>
            <person name="Alioto T."/>
            <person name="Gomez Garrido J."/>
        </authorList>
    </citation>
    <scope>NUCLEOTIDE SEQUENCE</scope>
</reference>
<name>A0A8D8LS88_9HEMI</name>
<feature type="chain" id="PRO_5036428341" evidence="1">
    <location>
        <begin position="28"/>
        <end position="448"/>
    </location>
</feature>
<dbReference type="EMBL" id="HBUF01022307">
    <property type="protein sequence ID" value="CAG6611628.1"/>
    <property type="molecule type" value="Transcribed_RNA"/>
</dbReference>
<protein>
    <submittedName>
        <fullName evidence="2">Uncharacterized protein</fullName>
    </submittedName>
</protein>
<dbReference type="AlphaFoldDB" id="A0A8D8LS88"/>
<evidence type="ECO:0000313" key="2">
    <source>
        <dbReference type="EMBL" id="CAG6611628.1"/>
    </source>
</evidence>
<accession>A0A8D8LS88</accession>
<organism evidence="2">
    <name type="scientific">Cacopsylla melanoneura</name>
    <dbReference type="NCBI Taxonomy" id="428564"/>
    <lineage>
        <taxon>Eukaryota</taxon>
        <taxon>Metazoa</taxon>
        <taxon>Ecdysozoa</taxon>
        <taxon>Arthropoda</taxon>
        <taxon>Hexapoda</taxon>
        <taxon>Insecta</taxon>
        <taxon>Pterygota</taxon>
        <taxon>Neoptera</taxon>
        <taxon>Paraneoptera</taxon>
        <taxon>Hemiptera</taxon>
        <taxon>Sternorrhyncha</taxon>
        <taxon>Psylloidea</taxon>
        <taxon>Psyllidae</taxon>
        <taxon>Psyllinae</taxon>
        <taxon>Cacopsylla</taxon>
    </lineage>
</organism>
<feature type="signal peptide" evidence="1">
    <location>
        <begin position="1"/>
        <end position="27"/>
    </location>
</feature>
<dbReference type="InterPro" id="IPR032675">
    <property type="entry name" value="LRR_dom_sf"/>
</dbReference>
<dbReference type="Gene3D" id="3.80.10.10">
    <property type="entry name" value="Ribonuclease Inhibitor"/>
    <property type="match status" value="1"/>
</dbReference>
<dbReference type="EMBL" id="HBUF01378879">
    <property type="protein sequence ID" value="CAG6729453.1"/>
    <property type="molecule type" value="Transcribed_RNA"/>
</dbReference>
<proteinExistence type="predicted"/>
<dbReference type="EMBL" id="HBUF01201288">
    <property type="protein sequence ID" value="CAG6661994.1"/>
    <property type="molecule type" value="Transcribed_RNA"/>
</dbReference>
<dbReference type="SUPFAM" id="SSF52058">
    <property type="entry name" value="L domain-like"/>
    <property type="match status" value="1"/>
</dbReference>
<evidence type="ECO:0000256" key="1">
    <source>
        <dbReference type="SAM" id="SignalP"/>
    </source>
</evidence>
<sequence>MTVMDNIQLSAFYTLLTLWMLGALVTAQSPPHLCDECQCEPNREAPVTVNCMCDQKNLLIFQDHYTDAMVNATHLNISSCTFLSLPVAGFGRAPRLHYVEIKNLKLFHLVPNVFPNLKRLYIDNVKELILNSFTGLPGFESLIILRSKMNELSTDSFHSISTLKEIILNQVYIGKILSHGVDADFGDEDLTGEDEGRGTSFSIQSSKISEIDSNALNIVNLRLFQMINSTVETIKENGLNISSNTVNIISNRFGTLLSNQSFIFSANYIQINFNEFHYLPNNILNSIYTPNKVNFLHNIIFDLDLGGFLLNLDFYFVNFKYNKILCNCAPNKVSYLKLNHNFPGIQINNETELIVDNFCLSHDQISLYLFKQYLINGTMCSGDVVLNDTLSDGTTETDNLIEDSSPQMGHNPSQSVISGGSAALERRGPLEVMVALIVLCLSVRCLRY</sequence>
<keyword evidence="1" id="KW-0732">Signal</keyword>